<gene>
    <name evidence="1" type="ORF">NM686_017415</name>
</gene>
<dbReference type="Proteomes" id="UP001162780">
    <property type="component" value="Chromosome"/>
</dbReference>
<organism evidence="1 2">
    <name type="scientific">Methylomonas rapida</name>
    <dbReference type="NCBI Taxonomy" id="2963939"/>
    <lineage>
        <taxon>Bacteria</taxon>
        <taxon>Pseudomonadati</taxon>
        <taxon>Pseudomonadota</taxon>
        <taxon>Gammaproteobacteria</taxon>
        <taxon>Methylococcales</taxon>
        <taxon>Methylococcaceae</taxon>
        <taxon>Methylomonas</taxon>
    </lineage>
</organism>
<keyword evidence="2" id="KW-1185">Reference proteome</keyword>
<sequence>MKKIIQKISAGLNELTLPQKARAHYEAGRFKEATDLFKELLKQSNDVEHKRCLADCYLQRAWAMADKGMYKEACVLWENYSTYGAAPLQALDTYVLWLLACKNNRKAYAVLESFEARQLDEDYPELAAHLGALLVADCTDMLAHLPKDSALPRHWPWVDEALSAYRDGEREQCEQALKKLPFRSAFRDLRALLKVQLLDAASIEQAPAMLAKIPAASPYRALADTCLAYLQMGADFIATMAGLEHPQRRVVAHAKGFSAQQMNLLETLLKQKTPLNDKMRFNLAMQYQEVFGTHAAQAYCQGALANYPAGYNDYRKHFALKDPFEENRLQALLCEQGKNSYDARFYWERCIDILKRNRPANDKKIALIFRHMAEKAPYDAAAELLAASLEYDADDRQSYLTILSIYEQNRPDPVRYEEWLERSLKRFPADTDLLVRAAKSAANRKAFKKAAAYAKALLKVDPVNTLAKQMLFANHMAHARRLLKAEKFHLVEKEIQAAEQLSIDKNLRRQAELLRGFYLWQAEDKKQGLQQIADALAKLNDDPINMQFQAQMEAGLLELPTAALTRALPAFKDYLLSAPELQRLIAAMEYYDEQLDDRTLLFKALDKIKAPLKKSLQWLLDHEALLLSWCQALEKIAHFELLKHCAKMGNVRWRKPLWRYYQTVADCQADASRLDFMTLFMLQNALEEARADNDDKTAVLIGRLIEQASGAINPFQFEDDFDEFDEEEFDDDPIDDLFGHLPESIMRRIGKKTQDIMAKTDPERFMAKCISQYGKRIDPQRLGILLMNPDFVGAVMVLVAAEELKIDIGVSFEDILERFVDDSPQFQLPFF</sequence>
<dbReference type="EMBL" id="CP113517">
    <property type="protein sequence ID" value="WAR44133.1"/>
    <property type="molecule type" value="Genomic_DNA"/>
</dbReference>
<evidence type="ECO:0008006" key="3">
    <source>
        <dbReference type="Google" id="ProtNLM"/>
    </source>
</evidence>
<dbReference type="RefSeq" id="WP_255189121.1">
    <property type="nucleotide sequence ID" value="NZ_CP113517.1"/>
</dbReference>
<name>A0ABY7GJA8_9GAMM</name>
<dbReference type="Gene3D" id="1.25.40.10">
    <property type="entry name" value="Tetratricopeptide repeat domain"/>
    <property type="match status" value="2"/>
</dbReference>
<dbReference type="InterPro" id="IPR011990">
    <property type="entry name" value="TPR-like_helical_dom_sf"/>
</dbReference>
<evidence type="ECO:0000313" key="2">
    <source>
        <dbReference type="Proteomes" id="UP001162780"/>
    </source>
</evidence>
<reference evidence="1" key="1">
    <citation type="submission" date="2022-11" db="EMBL/GenBank/DDBJ databases">
        <title>Methylomonas rapida sp. nov., Carotenoid-Producing Obligate Methanotrophs with High Growth Characteristics and Biotechnological Potential.</title>
        <authorList>
            <person name="Tikhonova E.N."/>
            <person name="Suleimanov R.Z."/>
            <person name="Miroshnikov K."/>
            <person name="Oshkin I.Y."/>
            <person name="Belova S.E."/>
            <person name="Danilova O.V."/>
            <person name="Ashikhmin A."/>
            <person name="Konopkin A."/>
            <person name="But S.Y."/>
            <person name="Khmelenina V.N."/>
            <person name="Kuznetsov N."/>
            <person name="Pimenov N.V."/>
            <person name="Dedysh S.N."/>
        </authorList>
    </citation>
    <scope>NUCLEOTIDE SEQUENCE</scope>
    <source>
        <strain evidence="1">MP1</strain>
    </source>
</reference>
<proteinExistence type="predicted"/>
<evidence type="ECO:0000313" key="1">
    <source>
        <dbReference type="EMBL" id="WAR44133.1"/>
    </source>
</evidence>
<protein>
    <recommendedName>
        <fullName evidence="3">Tetratricopeptide repeat protein</fullName>
    </recommendedName>
</protein>
<accession>A0ABY7GJA8</accession>
<dbReference type="SUPFAM" id="SSF48452">
    <property type="entry name" value="TPR-like"/>
    <property type="match status" value="1"/>
</dbReference>